<comment type="caution">
    <text evidence="1">The sequence shown here is derived from an EMBL/GenBank/DDBJ whole genome shotgun (WGS) entry which is preliminary data.</text>
</comment>
<dbReference type="InterPro" id="IPR021936">
    <property type="entry name" value="DUF3549"/>
</dbReference>
<evidence type="ECO:0000313" key="2">
    <source>
        <dbReference type="Proteomes" id="UP001161422"/>
    </source>
</evidence>
<gene>
    <name evidence="1" type="ORF">GCM10007895_20360</name>
</gene>
<evidence type="ECO:0008006" key="3">
    <source>
        <dbReference type="Google" id="ProtNLM"/>
    </source>
</evidence>
<dbReference type="EMBL" id="BSNC01000005">
    <property type="protein sequence ID" value="GLP96730.1"/>
    <property type="molecule type" value="Genomic_DNA"/>
</dbReference>
<reference evidence="1" key="2">
    <citation type="submission" date="2023-01" db="EMBL/GenBank/DDBJ databases">
        <title>Draft genome sequence of Paraferrimonas sedimenticola strain NBRC 101628.</title>
        <authorList>
            <person name="Sun Q."/>
            <person name="Mori K."/>
        </authorList>
    </citation>
    <scope>NUCLEOTIDE SEQUENCE</scope>
    <source>
        <strain evidence="1">NBRC 101628</strain>
    </source>
</reference>
<reference evidence="1" key="1">
    <citation type="journal article" date="2014" name="Int. J. Syst. Evol. Microbiol.">
        <title>Complete genome sequence of Corynebacterium casei LMG S-19264T (=DSM 44701T), isolated from a smear-ripened cheese.</title>
        <authorList>
            <consortium name="US DOE Joint Genome Institute (JGI-PGF)"/>
            <person name="Walter F."/>
            <person name="Albersmeier A."/>
            <person name="Kalinowski J."/>
            <person name="Ruckert C."/>
        </authorList>
    </citation>
    <scope>NUCLEOTIDE SEQUENCE</scope>
    <source>
        <strain evidence="1">NBRC 101628</strain>
    </source>
</reference>
<organism evidence="1 2">
    <name type="scientific">Paraferrimonas sedimenticola</name>
    <dbReference type="NCBI Taxonomy" id="375674"/>
    <lineage>
        <taxon>Bacteria</taxon>
        <taxon>Pseudomonadati</taxon>
        <taxon>Pseudomonadota</taxon>
        <taxon>Gammaproteobacteria</taxon>
        <taxon>Alteromonadales</taxon>
        <taxon>Ferrimonadaceae</taxon>
        <taxon>Paraferrimonas</taxon>
    </lineage>
</organism>
<evidence type="ECO:0000313" key="1">
    <source>
        <dbReference type="EMBL" id="GLP96730.1"/>
    </source>
</evidence>
<sequence>MILSVMEQINTLGDFLQASGSQYQVFDLGRRIVPIDHVAFQQIEALSSPYPYPLQGHAFLGIVFWKSADSHFVWFLKLPLDERGLIQPAARTQFMQQVLEGLGQDPTQPLSQEQQQELASNILVFTPSQNKLATFNAKVKQTLGQSASAQYELAYQYLSGQMPSEHWQQLGLQGIADFVARLDELDHAEVLLRALAKLPEPVLQPVLSCLENQKLNDDLAGAIAAHVMDSLNNDVAPERLHSWLRGLAGHPGKAQMVCEALLAHPKLDVNSLAIIAARHWPQFERPEFALQYLEAAALQEFEVFAQLFADLVAIPSVRVNLLAQLRNPERSEALGSAIGQLFKGTIG</sequence>
<keyword evidence="2" id="KW-1185">Reference proteome</keyword>
<dbReference type="Proteomes" id="UP001161422">
    <property type="component" value="Unassembled WGS sequence"/>
</dbReference>
<name>A0AA37W0X3_9GAMM</name>
<proteinExistence type="predicted"/>
<accession>A0AA37W0X3</accession>
<dbReference type="AlphaFoldDB" id="A0AA37W0X3"/>
<dbReference type="Pfam" id="PF12069">
    <property type="entry name" value="DUF3549"/>
    <property type="match status" value="1"/>
</dbReference>
<protein>
    <recommendedName>
        <fullName evidence="3">DUF3549 domain-containing protein</fullName>
    </recommendedName>
</protein>